<dbReference type="EMBL" id="GGYP01005581">
    <property type="protein sequence ID" value="MDE50352.1"/>
    <property type="molecule type" value="Transcribed_RNA"/>
</dbReference>
<organism evidence="12">
    <name type="scientific">Aceria tosichella</name>
    <name type="common">wheat curl mite</name>
    <dbReference type="NCBI Taxonomy" id="561515"/>
    <lineage>
        <taxon>Eukaryota</taxon>
        <taxon>Metazoa</taxon>
        <taxon>Ecdysozoa</taxon>
        <taxon>Arthropoda</taxon>
        <taxon>Chelicerata</taxon>
        <taxon>Arachnida</taxon>
        <taxon>Acari</taxon>
        <taxon>Acariformes</taxon>
        <taxon>Trombidiformes</taxon>
        <taxon>Prostigmata</taxon>
        <taxon>Eupodina</taxon>
        <taxon>Eriophyoidea</taxon>
        <taxon>Eriophyidae</taxon>
        <taxon>Eriophyinae</taxon>
        <taxon>Aceriini</taxon>
        <taxon>Aceria</taxon>
    </lineage>
</organism>
<evidence type="ECO:0000256" key="1">
    <source>
        <dbReference type="ARBA" id="ARBA00003195"/>
    </source>
</evidence>
<dbReference type="InterPro" id="IPR026627">
    <property type="entry name" value="NDUFB2_animal"/>
</dbReference>
<accession>A0A6G1SK67</accession>
<evidence type="ECO:0000313" key="12">
    <source>
        <dbReference type="EMBL" id="MDE50352.1"/>
    </source>
</evidence>
<evidence type="ECO:0000256" key="10">
    <source>
        <dbReference type="ARBA" id="ARBA00023128"/>
    </source>
</evidence>
<dbReference type="PANTHER" id="PTHR15223:SF1">
    <property type="entry name" value="NADH DEHYDROGENASE [UBIQUINONE] 1 BETA SUBCOMPLEX SUBUNIT 2, MITOCHONDRIAL"/>
    <property type="match status" value="1"/>
</dbReference>
<keyword evidence="5" id="KW-0813">Transport</keyword>
<keyword evidence="12" id="KW-0830">Ubiquinone</keyword>
<name>A0A6G1SK67_9ACAR</name>
<evidence type="ECO:0000256" key="8">
    <source>
        <dbReference type="ARBA" id="ARBA00022946"/>
    </source>
</evidence>
<dbReference type="GO" id="GO:0045271">
    <property type="term" value="C:respiratory chain complex I"/>
    <property type="evidence" value="ECO:0007669"/>
    <property type="project" value="InterPro"/>
</dbReference>
<dbReference type="AlphaFoldDB" id="A0A6G1SK67"/>
<evidence type="ECO:0000256" key="7">
    <source>
        <dbReference type="ARBA" id="ARBA00022792"/>
    </source>
</evidence>
<keyword evidence="10" id="KW-0496">Mitochondrion</keyword>
<comment type="function">
    <text evidence="1">Accessory subunit of the mitochondrial membrane respiratory chain NADH dehydrogenase (Complex I), that is believed not to be involved in catalysis. Complex I functions in the transfer of electrons from NADH to the respiratory chain. The immediate electron acceptor for the enzyme is believed to be ubiquinone.</text>
</comment>
<reference evidence="12" key="1">
    <citation type="submission" date="2018-10" db="EMBL/GenBank/DDBJ databases">
        <title>Transcriptome assembly of Aceria tosichella (Wheat curl mite) Type 2.</title>
        <authorList>
            <person name="Scully E.D."/>
            <person name="Geib S.M."/>
            <person name="Palmer N.A."/>
            <person name="Gupta A.K."/>
            <person name="Sarath G."/>
            <person name="Tatineni S."/>
        </authorList>
    </citation>
    <scope>NUCLEOTIDE SEQUENCE</scope>
    <source>
        <strain evidence="12">LincolnNE</strain>
    </source>
</reference>
<evidence type="ECO:0000256" key="5">
    <source>
        <dbReference type="ARBA" id="ARBA00022448"/>
    </source>
</evidence>
<keyword evidence="9" id="KW-0249">Electron transport</keyword>
<evidence type="ECO:0000256" key="4">
    <source>
        <dbReference type="ARBA" id="ARBA00011533"/>
    </source>
</evidence>
<evidence type="ECO:0000256" key="9">
    <source>
        <dbReference type="ARBA" id="ARBA00022982"/>
    </source>
</evidence>
<evidence type="ECO:0000256" key="11">
    <source>
        <dbReference type="ARBA" id="ARBA00023136"/>
    </source>
</evidence>
<gene>
    <name evidence="12" type="primary">Ndufb2_1</name>
    <name evidence="12" type="ORF">g.20922</name>
</gene>
<evidence type="ECO:0000256" key="6">
    <source>
        <dbReference type="ARBA" id="ARBA00022660"/>
    </source>
</evidence>
<keyword evidence="7" id="KW-0999">Mitochondrion inner membrane</keyword>
<keyword evidence="6" id="KW-0679">Respiratory chain</keyword>
<dbReference type="PANTHER" id="PTHR15223">
    <property type="entry name" value="NADH-UBIQUINONE OXIDOREDUCTASE AGGG SUBUNIT"/>
    <property type="match status" value="1"/>
</dbReference>
<keyword evidence="8" id="KW-0809">Transit peptide</keyword>
<comment type="subcellular location">
    <subcellularLocation>
        <location evidence="2">Mitochondrion inner membrane</location>
        <topology evidence="2">Peripheral membrane protein</topology>
        <orientation evidence="2">Matrix side</orientation>
    </subcellularLocation>
</comment>
<comment type="similarity">
    <text evidence="3">Belongs to the complex I NDUFB2 subunit family.</text>
</comment>
<evidence type="ECO:0000256" key="2">
    <source>
        <dbReference type="ARBA" id="ARBA00004443"/>
    </source>
</evidence>
<dbReference type="GO" id="GO:0032981">
    <property type="term" value="P:mitochondrial respiratory chain complex I assembly"/>
    <property type="evidence" value="ECO:0007669"/>
    <property type="project" value="TreeGrafter"/>
</dbReference>
<dbReference type="GO" id="GO:0005743">
    <property type="term" value="C:mitochondrial inner membrane"/>
    <property type="evidence" value="ECO:0007669"/>
    <property type="project" value="UniProtKB-SubCell"/>
</dbReference>
<evidence type="ECO:0000256" key="3">
    <source>
        <dbReference type="ARBA" id="ARBA00005923"/>
    </source>
</evidence>
<sequence>MNTNKLSLFASRTFRHSPRPSNVPARKLYTDQIYPYPYKYFNEKVYPTFHCYRENWDLSHVTRTEARNSIWGMRLFWTYFFWSLFHDPGALFGHHTFPDPSKWTDEELGIPPLEEGPCQS</sequence>
<proteinExistence type="inferred from homology"/>
<protein>
    <submittedName>
        <fullName evidence="12">NADH dehydrogenase [ubiquinone] 1 beta subcomplex subunit 2, mitochondrial</fullName>
    </submittedName>
</protein>
<keyword evidence="11" id="KW-0472">Membrane</keyword>
<comment type="subunit">
    <text evidence="4">Complex I is composed of 45 different subunits.</text>
</comment>
<dbReference type="Pfam" id="PF14813">
    <property type="entry name" value="NADH_B2"/>
    <property type="match status" value="1"/>
</dbReference>